<accession>A0A1I5P0E0</accession>
<dbReference type="AlphaFoldDB" id="A0A1I5P0E0"/>
<evidence type="ECO:0000313" key="1">
    <source>
        <dbReference type="EMBL" id="SFP27515.1"/>
    </source>
</evidence>
<dbReference type="Proteomes" id="UP000199227">
    <property type="component" value="Unassembled WGS sequence"/>
</dbReference>
<evidence type="ECO:0000313" key="2">
    <source>
        <dbReference type="Proteomes" id="UP000199227"/>
    </source>
</evidence>
<reference evidence="1 2" key="1">
    <citation type="submission" date="2016-10" db="EMBL/GenBank/DDBJ databases">
        <authorList>
            <person name="de Groot N.N."/>
        </authorList>
    </citation>
    <scope>NUCLEOTIDE SEQUENCE [LARGE SCALE GENOMIC DNA]</scope>
    <source>
        <strain evidence="1 2">EP1-55-1</strain>
    </source>
</reference>
<dbReference type="RefSeq" id="WP_245757026.1">
    <property type="nucleotide sequence ID" value="NZ_CP136592.1"/>
</dbReference>
<dbReference type="STRING" id="223786.SAMN05216234_1137"/>
<keyword evidence="2" id="KW-1185">Reference proteome</keyword>
<sequence>MNSEKIRLIPAPLEICYNIADKNAEAYEREYQLLSETDDDPIGQWLKIAKAKGETKESDPVLLNLLVELHRKVDQLTQLVKNETPERIELPHSTEIESIGFEHFQLKEPRFKAGEQYYGRIEMPIFPKRDVPVWFVALDEKIARIERIHDRDEKEWNSYVVARERVMIREMKRI</sequence>
<protein>
    <submittedName>
        <fullName evidence="1">Uncharacterized protein</fullName>
    </submittedName>
</protein>
<dbReference type="EMBL" id="FOXB01000013">
    <property type="protein sequence ID" value="SFP27515.1"/>
    <property type="molecule type" value="Genomic_DNA"/>
</dbReference>
<proteinExistence type="predicted"/>
<name>A0A1I5P0E0_9BACT</name>
<organism evidence="1 2">
    <name type="scientific">Hydrogenimonas thermophila</name>
    <dbReference type="NCBI Taxonomy" id="223786"/>
    <lineage>
        <taxon>Bacteria</taxon>
        <taxon>Pseudomonadati</taxon>
        <taxon>Campylobacterota</taxon>
        <taxon>Epsilonproteobacteria</taxon>
        <taxon>Campylobacterales</taxon>
        <taxon>Hydrogenimonadaceae</taxon>
        <taxon>Hydrogenimonas</taxon>
    </lineage>
</organism>
<gene>
    <name evidence="1" type="ORF">SAMN05216234_1137</name>
</gene>